<feature type="region of interest" description="Disordered" evidence="3">
    <location>
        <begin position="104"/>
        <end position="124"/>
    </location>
</feature>
<evidence type="ECO:0000259" key="4">
    <source>
        <dbReference type="PROSITE" id="PS50103"/>
    </source>
</evidence>
<keyword evidence="2" id="KW-0175">Coiled coil</keyword>
<feature type="region of interest" description="Disordered" evidence="3">
    <location>
        <begin position="155"/>
        <end position="209"/>
    </location>
</feature>
<feature type="compositionally biased region" description="Polar residues" evidence="3">
    <location>
        <begin position="104"/>
        <end position="121"/>
    </location>
</feature>
<keyword evidence="1" id="KW-0862">Zinc</keyword>
<feature type="compositionally biased region" description="Polar residues" evidence="3">
    <location>
        <begin position="160"/>
        <end position="173"/>
    </location>
</feature>
<keyword evidence="1" id="KW-0479">Metal-binding</keyword>
<dbReference type="WBParaSite" id="MCU_004452-RB">
    <property type="protein sequence ID" value="MCU_004452-RB"/>
    <property type="gene ID" value="MCU_004452"/>
</dbReference>
<proteinExistence type="predicted"/>
<keyword evidence="1" id="KW-0863">Zinc-finger</keyword>
<evidence type="ECO:0000256" key="3">
    <source>
        <dbReference type="SAM" id="MobiDB-lite"/>
    </source>
</evidence>
<dbReference type="WBParaSite" id="MCU_004452-RA">
    <property type="protein sequence ID" value="MCU_004452-RA"/>
    <property type="gene ID" value="MCU_004452"/>
</dbReference>
<dbReference type="PROSITE" id="PS50103">
    <property type="entry name" value="ZF_C3H1"/>
    <property type="match status" value="1"/>
</dbReference>
<sequence length="1142" mass="126186">MVPGKNMSRPLMSKLNSSLTTSFADTSFDENYLRQMALQSLSRRLTKSSSVVNTAVSSFHSSTGINVDSRERENADVPTQMELKLRKKALLSFTKRQVKLQTSNSAPSLTAATGDSLSSPPHSRPRFIITLHASSSASGDSSEGEDLPSVTLAARRSKASPLTVSSLNGSSPLRPQVQPDTAPVRRNENTVTSVSNFPKKPPLPKSSILPKSFAPMSTCTSEKNAARVTPSFSLSPYKKLLLKQSVRVEHLQVVLKKQQKVVADRKKTEAALSLSLASLKAKLRQTTKLHLSAKQAVSKANKAKQVAMRELHKAQQELKTMTTVVDRLARKSTVNQVSSHRARLSQHPAPENKLPPALLALTCYFSRVLDGLETAFRITSPLFQYFNLFDLSATMPEEVEMTPASPEVHTTSTSFPSQQNFDPNTPICPFYLDGNCVDKTCTFQHPGTLNGNNGSVGATLPTCMTSATFTKDSESLCNVCGAQLDSSQSTTPEVCRSVFDWHTVFATRHDLTPFLKSHEDLSNEHDGALLRHHLHAVLVSTSTPVAAALEFLEKTNFSPNLLSYALNSRQLGSLAARRQLIRQSLSVLLSQTRTQMSSFSDSVSCMNSFVSVAYHACRLEWEACASPIGVSLLDSLLRFDCDNIPRCLPRGHPARWALWYLRVIMEISPTFPQSFEYCPFLDPERLALRSDLFRTAALDLNLCNDGLSDFLSKCHRWNVPLSQISVVLSFSHLYVQFLAAEGNIERGALFCLDALVCCNELLAQDNIFFPTAVHLSNLCLQRGEASTFDLVSDLTNQHSIQTTFAYYFACLMQKSGKPEPCSSLLSELVGGLVLLPSLDAASVYSAFRTLLGLGDQEESQHSCDAKNTVYLWMGFGLFSMLHNFSSSLLPDFINHAISSLKDFVSEAFPCPLGALLLHLGLALANMLPTAEEYSMALEAILFPKAFTDDSNFCTSPPPWFFELLQYIQVDKFSDSYPPNPLFARLLETYGFRTLKALLASGLLRSPNPNVLRWLQSLCSVARLEQPADEEFWVMIASLGFKFHPPQLDNGRTLRIYLADCFSDAVKLLPLSCALWRHYALVVRDGGFDEVHRASLRKRAVTSAFGMETVVDEIFESTNKGFFPDVAAEALACKDLASWWNQA</sequence>
<reference evidence="5 6" key="1">
    <citation type="submission" date="2019-11" db="UniProtKB">
        <authorList>
            <consortium name="WormBaseParasite"/>
        </authorList>
    </citation>
    <scope>IDENTIFICATION</scope>
</reference>
<feature type="coiled-coil region" evidence="2">
    <location>
        <begin position="297"/>
        <end position="331"/>
    </location>
</feature>
<dbReference type="AlphaFoldDB" id="A0A5K3EZT8"/>
<evidence type="ECO:0000313" key="6">
    <source>
        <dbReference type="WBParaSite" id="MCU_004452-RB"/>
    </source>
</evidence>
<feature type="zinc finger region" description="C3H1-type" evidence="1">
    <location>
        <begin position="422"/>
        <end position="448"/>
    </location>
</feature>
<name>A0A5K3EZT8_MESCO</name>
<dbReference type="InterPro" id="IPR000571">
    <property type="entry name" value="Znf_CCCH"/>
</dbReference>
<evidence type="ECO:0000313" key="5">
    <source>
        <dbReference type="WBParaSite" id="MCU_004452-RA"/>
    </source>
</evidence>
<feature type="domain" description="C3H1-type" evidence="4">
    <location>
        <begin position="422"/>
        <end position="448"/>
    </location>
</feature>
<evidence type="ECO:0000256" key="2">
    <source>
        <dbReference type="SAM" id="Coils"/>
    </source>
</evidence>
<evidence type="ECO:0000256" key="1">
    <source>
        <dbReference type="PROSITE-ProRule" id="PRU00723"/>
    </source>
</evidence>
<organism evidence="6">
    <name type="scientific">Mesocestoides corti</name>
    <name type="common">Flatworm</name>
    <dbReference type="NCBI Taxonomy" id="53468"/>
    <lineage>
        <taxon>Eukaryota</taxon>
        <taxon>Metazoa</taxon>
        <taxon>Spiralia</taxon>
        <taxon>Lophotrochozoa</taxon>
        <taxon>Platyhelminthes</taxon>
        <taxon>Cestoda</taxon>
        <taxon>Eucestoda</taxon>
        <taxon>Cyclophyllidea</taxon>
        <taxon>Mesocestoididae</taxon>
        <taxon>Mesocestoides</taxon>
    </lineage>
</organism>
<accession>A0A5K3EZT8</accession>
<protein>
    <submittedName>
        <fullName evidence="5 6">C3H1-type domain-containing protein</fullName>
    </submittedName>
</protein>
<dbReference type="GO" id="GO:0008270">
    <property type="term" value="F:zinc ion binding"/>
    <property type="evidence" value="ECO:0007669"/>
    <property type="project" value="UniProtKB-KW"/>
</dbReference>